<evidence type="ECO:0000313" key="2">
    <source>
        <dbReference type="EMBL" id="PWY92396.1"/>
    </source>
</evidence>
<proteinExistence type="predicted"/>
<gene>
    <name evidence="2" type="ORF">BO70DRAFT_357518</name>
</gene>
<dbReference type="AlphaFoldDB" id="A0A317X1D9"/>
<feature type="compositionally biased region" description="Basic and acidic residues" evidence="1">
    <location>
        <begin position="125"/>
        <end position="138"/>
    </location>
</feature>
<evidence type="ECO:0008006" key="4">
    <source>
        <dbReference type="Google" id="ProtNLM"/>
    </source>
</evidence>
<dbReference type="EMBL" id="MSFL01000001">
    <property type="protein sequence ID" value="PWY92396.1"/>
    <property type="molecule type" value="Genomic_DNA"/>
</dbReference>
<protein>
    <recommendedName>
        <fullName evidence="4">LEA domain protein</fullName>
    </recommendedName>
</protein>
<name>A0A317X1D9_9EURO</name>
<feature type="region of interest" description="Disordered" evidence="1">
    <location>
        <begin position="14"/>
        <end position="55"/>
    </location>
</feature>
<dbReference type="VEuPathDB" id="FungiDB:BO70DRAFT_357518"/>
<accession>A0A317X1D9</accession>
<evidence type="ECO:0000313" key="3">
    <source>
        <dbReference type="Proteomes" id="UP000247233"/>
    </source>
</evidence>
<feature type="compositionally biased region" description="Basic and acidic residues" evidence="1">
    <location>
        <begin position="38"/>
        <end position="55"/>
    </location>
</feature>
<feature type="compositionally biased region" description="Polar residues" evidence="1">
    <location>
        <begin position="17"/>
        <end position="37"/>
    </location>
</feature>
<sequence>MSFLTRIVPSARAASLSLKTTSSPALSVGTTRSISATTRRDKGAIDSTKDTLKKADRKVSDAAVKGIEASENAAGKLKDSVGSTSKAKAKAQELKGEASEAAGKGKGKAEEALGSAKGKAQEVAGEAKGKAKDAAKDL</sequence>
<reference evidence="2 3" key="1">
    <citation type="submission" date="2016-12" db="EMBL/GenBank/DDBJ databases">
        <title>The genomes of Aspergillus section Nigri reveals drivers in fungal speciation.</title>
        <authorList>
            <consortium name="DOE Joint Genome Institute"/>
            <person name="Vesth T.C."/>
            <person name="Nybo J."/>
            <person name="Theobald S."/>
            <person name="Brandl J."/>
            <person name="Frisvad J.C."/>
            <person name="Nielsen K.F."/>
            <person name="Lyhne E.K."/>
            <person name="Kogle M.E."/>
            <person name="Kuo A."/>
            <person name="Riley R."/>
            <person name="Clum A."/>
            <person name="Nolan M."/>
            <person name="Lipzen A."/>
            <person name="Salamov A."/>
            <person name="Henrissat B."/>
            <person name="Wiebenga A."/>
            <person name="De Vries R.P."/>
            <person name="Grigoriev I.V."/>
            <person name="Mortensen U.H."/>
            <person name="Andersen M.R."/>
            <person name="Baker S.E."/>
        </authorList>
    </citation>
    <scope>NUCLEOTIDE SEQUENCE [LARGE SCALE GENOMIC DNA]</scope>
    <source>
        <strain evidence="2 3">CBS 117.55</strain>
    </source>
</reference>
<dbReference type="GeneID" id="37064296"/>
<dbReference type="Proteomes" id="UP000247233">
    <property type="component" value="Unassembled WGS sequence"/>
</dbReference>
<keyword evidence="3" id="KW-1185">Reference proteome</keyword>
<organism evidence="2 3">
    <name type="scientific">Aspergillus heteromorphus CBS 117.55</name>
    <dbReference type="NCBI Taxonomy" id="1448321"/>
    <lineage>
        <taxon>Eukaryota</taxon>
        <taxon>Fungi</taxon>
        <taxon>Dikarya</taxon>
        <taxon>Ascomycota</taxon>
        <taxon>Pezizomycotina</taxon>
        <taxon>Eurotiomycetes</taxon>
        <taxon>Eurotiomycetidae</taxon>
        <taxon>Eurotiales</taxon>
        <taxon>Aspergillaceae</taxon>
        <taxon>Aspergillus</taxon>
        <taxon>Aspergillus subgen. Circumdati</taxon>
    </lineage>
</organism>
<evidence type="ECO:0000256" key="1">
    <source>
        <dbReference type="SAM" id="MobiDB-lite"/>
    </source>
</evidence>
<dbReference type="OrthoDB" id="4023585at2759"/>
<feature type="region of interest" description="Disordered" evidence="1">
    <location>
        <begin position="73"/>
        <end position="138"/>
    </location>
</feature>
<feature type="compositionally biased region" description="Low complexity" evidence="1">
    <location>
        <begin position="112"/>
        <end position="124"/>
    </location>
</feature>
<dbReference type="STRING" id="1448321.A0A317X1D9"/>
<comment type="caution">
    <text evidence="2">The sequence shown here is derived from an EMBL/GenBank/DDBJ whole genome shotgun (WGS) entry which is preliminary data.</text>
</comment>
<dbReference type="RefSeq" id="XP_025404135.1">
    <property type="nucleotide sequence ID" value="XM_025542059.1"/>
</dbReference>